<organism evidence="12 13">
    <name type="scientific">Holothuria leucospilota</name>
    <name type="common">Black long sea cucumber</name>
    <name type="synonym">Mertensiothuria leucospilota</name>
    <dbReference type="NCBI Taxonomy" id="206669"/>
    <lineage>
        <taxon>Eukaryota</taxon>
        <taxon>Metazoa</taxon>
        <taxon>Echinodermata</taxon>
        <taxon>Eleutherozoa</taxon>
        <taxon>Echinozoa</taxon>
        <taxon>Holothuroidea</taxon>
        <taxon>Aspidochirotacea</taxon>
        <taxon>Aspidochirotida</taxon>
        <taxon>Holothuriidae</taxon>
        <taxon>Holothuria</taxon>
    </lineage>
</organism>
<dbReference type="Pfam" id="PF00777">
    <property type="entry name" value="Glyco_transf_29"/>
    <property type="match status" value="1"/>
</dbReference>
<dbReference type="EMBL" id="JAIZAY010000001">
    <property type="protein sequence ID" value="KAJ8047967.1"/>
    <property type="molecule type" value="Genomic_DNA"/>
</dbReference>
<keyword evidence="13" id="KW-1185">Reference proteome</keyword>
<dbReference type="PANTHER" id="PTHR11987">
    <property type="entry name" value="ALPHA-2,8-SIALYLTRANSFERASE"/>
    <property type="match status" value="1"/>
</dbReference>
<keyword evidence="8" id="KW-0333">Golgi apparatus</keyword>
<dbReference type="GO" id="GO:0006491">
    <property type="term" value="P:N-glycan processing"/>
    <property type="evidence" value="ECO:0007669"/>
    <property type="project" value="TreeGrafter"/>
</dbReference>
<accession>A0A9Q1HFL7</accession>
<dbReference type="Proteomes" id="UP001152320">
    <property type="component" value="Chromosome 1"/>
</dbReference>
<evidence type="ECO:0000256" key="3">
    <source>
        <dbReference type="ARBA" id="ARBA00022676"/>
    </source>
</evidence>
<comment type="caution">
    <text evidence="12">The sequence shown here is derived from an EMBL/GenBank/DDBJ whole genome shotgun (WGS) entry which is preliminary data.</text>
</comment>
<dbReference type="OrthoDB" id="10264956at2759"/>
<dbReference type="CDD" id="cd23963">
    <property type="entry name" value="GT29_ST8SIA"/>
    <property type="match status" value="1"/>
</dbReference>
<dbReference type="GO" id="GO:0009311">
    <property type="term" value="P:oligosaccharide metabolic process"/>
    <property type="evidence" value="ECO:0007669"/>
    <property type="project" value="TreeGrafter"/>
</dbReference>
<reference evidence="12" key="1">
    <citation type="submission" date="2021-10" db="EMBL/GenBank/DDBJ databases">
        <title>Tropical sea cucumber genome reveals ecological adaptation and Cuvierian tubules defense mechanism.</title>
        <authorList>
            <person name="Chen T."/>
        </authorList>
    </citation>
    <scope>NUCLEOTIDE SEQUENCE</scope>
    <source>
        <strain evidence="12">Nanhai2018</strain>
        <tissue evidence="12">Muscle</tissue>
    </source>
</reference>
<dbReference type="GO" id="GO:0000139">
    <property type="term" value="C:Golgi membrane"/>
    <property type="evidence" value="ECO:0007669"/>
    <property type="project" value="UniProtKB-SubCell"/>
</dbReference>
<dbReference type="InterPro" id="IPR050943">
    <property type="entry name" value="Glycosyltr_29_Sialyltrsf"/>
</dbReference>
<gene>
    <name evidence="12" type="ORF">HOLleu_00104</name>
</gene>
<evidence type="ECO:0000256" key="4">
    <source>
        <dbReference type="ARBA" id="ARBA00022679"/>
    </source>
</evidence>
<dbReference type="InterPro" id="IPR001675">
    <property type="entry name" value="Glyco_trans_29"/>
</dbReference>
<dbReference type="PANTHER" id="PTHR11987:SF53">
    <property type="entry name" value="ALPHA-2,8-SIALYLTRANSFERASE 8F-LIKE"/>
    <property type="match status" value="1"/>
</dbReference>
<keyword evidence="7 11" id="KW-1133">Transmembrane helix</keyword>
<evidence type="ECO:0000256" key="9">
    <source>
        <dbReference type="ARBA" id="ARBA00023136"/>
    </source>
</evidence>
<keyword evidence="9 11" id="KW-0472">Membrane</keyword>
<dbReference type="AlphaFoldDB" id="A0A9Q1HFL7"/>
<evidence type="ECO:0000313" key="12">
    <source>
        <dbReference type="EMBL" id="KAJ8047967.1"/>
    </source>
</evidence>
<keyword evidence="5 11" id="KW-0812">Transmembrane</keyword>
<evidence type="ECO:0000256" key="1">
    <source>
        <dbReference type="ARBA" id="ARBA00004323"/>
    </source>
</evidence>
<evidence type="ECO:0000256" key="8">
    <source>
        <dbReference type="ARBA" id="ARBA00023034"/>
    </source>
</evidence>
<evidence type="ECO:0000256" key="5">
    <source>
        <dbReference type="ARBA" id="ARBA00022692"/>
    </source>
</evidence>
<comment type="similarity">
    <text evidence="2">Belongs to the glycosyltransferase 29 family.</text>
</comment>
<feature type="transmembrane region" description="Helical" evidence="11">
    <location>
        <begin position="6"/>
        <end position="27"/>
    </location>
</feature>
<evidence type="ECO:0000256" key="2">
    <source>
        <dbReference type="ARBA" id="ARBA00006003"/>
    </source>
</evidence>
<keyword evidence="3" id="KW-0328">Glycosyltransferase</keyword>
<evidence type="ECO:0000256" key="11">
    <source>
        <dbReference type="SAM" id="Phobius"/>
    </source>
</evidence>
<keyword evidence="4" id="KW-0808">Transferase</keyword>
<sequence>MTTINYLILCCCLSLVTIFSLYLYTFYGYSPPIYGEYSEDIEVPVAYDVSKLCRKICNRKNNTCYDPNLVIIVYKKTTPNKMGFSQIFSPYVRIAGLKSLAEEKSDKYFKKRKFCKINEVDPDFYTIERQNKCAIVGSSGILLKSRCGKEIDSNDFVLRANLAKVKGYSDDVGKKTDLMMINDETLRNMYTTTVTPVNDTEGRRNLTRLIATIRTFGDSIFWFAKNTERHGYREKLRKIAELFIKESIKAKLGFTSHKACQAASERWKTKTNPSSGLILLTVAETFCDSISLYGFYPYAKSPTGEHILHHYYEPNLTEFETTVHNFDKEHKLLQSLHKKGKLKLHIEACA</sequence>
<dbReference type="InterPro" id="IPR038578">
    <property type="entry name" value="GT29-like_sf"/>
</dbReference>
<protein>
    <submittedName>
        <fullName evidence="12">Alpha-2,8-sialyltransferase 8B</fullName>
    </submittedName>
</protein>
<evidence type="ECO:0000256" key="10">
    <source>
        <dbReference type="ARBA" id="ARBA00023180"/>
    </source>
</evidence>
<evidence type="ECO:0000256" key="7">
    <source>
        <dbReference type="ARBA" id="ARBA00022989"/>
    </source>
</evidence>
<evidence type="ECO:0000313" key="13">
    <source>
        <dbReference type="Proteomes" id="UP001152320"/>
    </source>
</evidence>
<evidence type="ECO:0000256" key="6">
    <source>
        <dbReference type="ARBA" id="ARBA00022968"/>
    </source>
</evidence>
<dbReference type="Gene3D" id="3.90.1480.20">
    <property type="entry name" value="Glycosyl transferase family 29"/>
    <property type="match status" value="1"/>
</dbReference>
<keyword evidence="6" id="KW-0735">Signal-anchor</keyword>
<keyword evidence="10" id="KW-0325">Glycoprotein</keyword>
<proteinExistence type="inferred from homology"/>
<dbReference type="GO" id="GO:0003828">
    <property type="term" value="F:alpha-N-acetylneuraminate alpha-2,8-sialyltransferase activity"/>
    <property type="evidence" value="ECO:0007669"/>
    <property type="project" value="TreeGrafter"/>
</dbReference>
<comment type="subcellular location">
    <subcellularLocation>
        <location evidence="1">Golgi apparatus membrane</location>
        <topology evidence="1">Single-pass type II membrane protein</topology>
    </subcellularLocation>
</comment>
<name>A0A9Q1HFL7_HOLLE</name>